<organism evidence="1 2">
    <name type="scientific">Brevundimonas terrae</name>
    <dbReference type="NCBI Taxonomy" id="363631"/>
    <lineage>
        <taxon>Bacteria</taxon>
        <taxon>Pseudomonadati</taxon>
        <taxon>Pseudomonadota</taxon>
        <taxon>Alphaproteobacteria</taxon>
        <taxon>Caulobacterales</taxon>
        <taxon>Caulobacteraceae</taxon>
        <taxon>Brevundimonas</taxon>
    </lineage>
</organism>
<evidence type="ECO:0000313" key="1">
    <source>
        <dbReference type="EMBL" id="GAA0389415.1"/>
    </source>
</evidence>
<gene>
    <name evidence="1" type="ORF">GCM10009093_15050</name>
</gene>
<dbReference type="Proteomes" id="UP001500791">
    <property type="component" value="Unassembled WGS sequence"/>
</dbReference>
<dbReference type="InterPro" id="IPR019285">
    <property type="entry name" value="DUF2336"/>
</dbReference>
<sequence length="374" mass="41214">MTMTASSISDTSIQSRLPELIDLARQSDSGARRTLLRDLTDNFFGTAQRTPIEQDLYGAVLSDLTRAMEVEVRAQLATRFATAPDAPHQLIRQLAYDEAEVASPVLAQSPVLTDDDLIDVIRTRGSQAHMRAVSQREHVAEAVSDAIVEHGDDETLHALLSNDGARLSRAASEAAIDRAKLNSELHAVTVSRAGLPLDLLNEMYFEVEEALRAKILEENARLDPDALEQALAVGRTRIATEDGTLPPDYAESLAYVEEMKVAGQLTPPVLARFLRSGNRTCFLIALSQLADIDFHTARNIIERRELDALAVVCRAADLDKALFLTYAMVLLNNDGNAMGKARSYASLYSSLDIETARRTLRFWRTRRNALQNAA</sequence>
<dbReference type="PIRSF" id="PIRSF035865">
    <property type="entry name" value="UCP035865"/>
    <property type="match status" value="1"/>
</dbReference>
<name>A0ABP3I4H4_9CAUL</name>
<accession>A0ABP3I4H4</accession>
<keyword evidence="2" id="KW-1185">Reference proteome</keyword>
<dbReference type="RefSeq" id="WP_208380643.1">
    <property type="nucleotide sequence ID" value="NZ_BAAAEJ010000007.1"/>
</dbReference>
<proteinExistence type="predicted"/>
<dbReference type="Pfam" id="PF10098">
    <property type="entry name" value="DUF2336"/>
    <property type="match status" value="1"/>
</dbReference>
<comment type="caution">
    <text evidence="1">The sequence shown here is derived from an EMBL/GenBank/DDBJ whole genome shotgun (WGS) entry which is preliminary data.</text>
</comment>
<dbReference type="InterPro" id="IPR014598">
    <property type="entry name" value="UCP035865"/>
</dbReference>
<protein>
    <submittedName>
        <fullName evidence="1">DUF2336 domain-containing protein</fullName>
    </submittedName>
</protein>
<evidence type="ECO:0000313" key="2">
    <source>
        <dbReference type="Proteomes" id="UP001500791"/>
    </source>
</evidence>
<reference evidence="2" key="1">
    <citation type="journal article" date="2019" name="Int. J. Syst. Evol. Microbiol.">
        <title>The Global Catalogue of Microorganisms (GCM) 10K type strain sequencing project: providing services to taxonomists for standard genome sequencing and annotation.</title>
        <authorList>
            <consortium name="The Broad Institute Genomics Platform"/>
            <consortium name="The Broad Institute Genome Sequencing Center for Infectious Disease"/>
            <person name="Wu L."/>
            <person name="Ma J."/>
        </authorList>
    </citation>
    <scope>NUCLEOTIDE SEQUENCE [LARGE SCALE GENOMIC DNA]</scope>
    <source>
        <strain evidence="2">JCM 13476</strain>
    </source>
</reference>
<dbReference type="EMBL" id="BAAAEJ010000007">
    <property type="protein sequence ID" value="GAA0389415.1"/>
    <property type="molecule type" value="Genomic_DNA"/>
</dbReference>